<evidence type="ECO:0000313" key="2">
    <source>
        <dbReference type="EMBL" id="RBP98104.1"/>
    </source>
</evidence>
<dbReference type="RefSeq" id="WP_113859788.1">
    <property type="nucleotide sequence ID" value="NZ_PDCG01000002.1"/>
</dbReference>
<keyword evidence="1" id="KW-0812">Transmembrane</keyword>
<evidence type="ECO:0000256" key="1">
    <source>
        <dbReference type="SAM" id="Phobius"/>
    </source>
</evidence>
<comment type="caution">
    <text evidence="2">The sequence shown here is derived from an EMBL/GenBank/DDBJ whole genome shotgun (WGS) entry which is preliminary data.</text>
</comment>
<evidence type="ECO:0008006" key="4">
    <source>
        <dbReference type="Google" id="ProtNLM"/>
    </source>
</evidence>
<feature type="transmembrane region" description="Helical" evidence="1">
    <location>
        <begin position="20"/>
        <end position="42"/>
    </location>
</feature>
<protein>
    <recommendedName>
        <fullName evidence="4">Organic solvents resistance ABC transporter permease</fullName>
    </recommendedName>
</protein>
<dbReference type="OrthoDB" id="3240451at2"/>
<keyword evidence="1" id="KW-0472">Membrane</keyword>
<name>A0A366K8V9_9BIFI</name>
<keyword evidence="1" id="KW-1133">Transmembrane helix</keyword>
<keyword evidence="3" id="KW-1185">Reference proteome</keyword>
<reference evidence="2 3" key="1">
    <citation type="submission" date="2017-10" db="EMBL/GenBank/DDBJ databases">
        <title>Bifidobacterium xylocopum sp. nov. and Bifidobacterium aemilianum sp. nov., from the carpenter bee (Xylocopa violacea) digestive tract.</title>
        <authorList>
            <person name="Alberoni D."/>
            <person name="Baffoni L."/>
            <person name="Di Gioia D."/>
            <person name="Gaggia F."/>
            <person name="Biavati B."/>
        </authorList>
    </citation>
    <scope>NUCLEOTIDE SEQUENCE [LARGE SCALE GENOMIC DNA]</scope>
    <source>
        <strain evidence="2 3">XV10</strain>
    </source>
</reference>
<dbReference type="Proteomes" id="UP000252530">
    <property type="component" value="Unassembled WGS sequence"/>
</dbReference>
<dbReference type="AlphaFoldDB" id="A0A366K8V9"/>
<proteinExistence type="predicted"/>
<dbReference type="InterPro" id="IPR043777">
    <property type="entry name" value="DUF5719"/>
</dbReference>
<accession>A0A366K8V9</accession>
<organism evidence="2 3">
    <name type="scientific">Bifidobacterium aemilianum</name>
    <dbReference type="NCBI Taxonomy" id="2493120"/>
    <lineage>
        <taxon>Bacteria</taxon>
        <taxon>Bacillati</taxon>
        <taxon>Actinomycetota</taxon>
        <taxon>Actinomycetes</taxon>
        <taxon>Bifidobacteriales</taxon>
        <taxon>Bifidobacteriaceae</taxon>
        <taxon>Bifidobacterium</taxon>
    </lineage>
</organism>
<evidence type="ECO:0000313" key="3">
    <source>
        <dbReference type="Proteomes" id="UP000252530"/>
    </source>
</evidence>
<gene>
    <name evidence="2" type="ORF">CRD60_02785</name>
</gene>
<dbReference type="Pfam" id="PF18986">
    <property type="entry name" value="DUF5719"/>
    <property type="match status" value="1"/>
</dbReference>
<dbReference type="EMBL" id="PDCG01000002">
    <property type="protein sequence ID" value="RBP98104.1"/>
    <property type="molecule type" value="Genomic_DNA"/>
</dbReference>
<sequence length="518" mass="53912">MSKQDEQVNGQTARRPGRAVKFSLGAVTVLVLLGILALMLLFRPPAFMRDGGSAAASSATSEDISQSRYQTYCPERMGLADASAYGDKEFQTSVGNLSSSARYGAFGSVYRATVDPLKSGAFDTIHLTNGEAAGKDSIKTAEGQADKSAQIIESGLLYAKSGSGTIGATASWATEGDLQGLAAAPCQAPALQHTFLLSKTTSGVTQELILTNPSSKATRLTLSARGTDKAGPVSLATGDTVSVPAHGEKSVDLSAAAPGQEALLVEVSSEQTAVAAVVRTVTMDGLNPRGSDFVMPLGTRLKSGIIPAVAQGDGLQLALAPSQDTDISLDWINAEGSTPAKEVHLPAGKVSVIDLGQVPQGANALSVQSKHALWAQAKLSLKGEEDKVDYAFAQPYRAHGAHSAIALPAQTRALLTVVNPTDTDDSATLTAYDAAGKQLKQEPVSLHAHSSMSIKAEDLDSQAAFLSLEGTDHLLWSARLSQSDLDEAKVPGIAVLEPSALEPQKVQVKGSFQQNLIR</sequence>